<keyword evidence="5 6" id="KW-0472">Membrane</keyword>
<evidence type="ECO:0000256" key="4">
    <source>
        <dbReference type="ARBA" id="ARBA00022989"/>
    </source>
</evidence>
<feature type="transmembrane region" description="Helical" evidence="6">
    <location>
        <begin position="712"/>
        <end position="739"/>
    </location>
</feature>
<evidence type="ECO:0000256" key="6">
    <source>
        <dbReference type="SAM" id="Phobius"/>
    </source>
</evidence>
<evidence type="ECO:0000259" key="7">
    <source>
        <dbReference type="Pfam" id="PF02687"/>
    </source>
</evidence>
<dbReference type="Proteomes" id="UP000318590">
    <property type="component" value="Unassembled WGS sequence"/>
</dbReference>
<gene>
    <name evidence="9" type="ORF">FEV53_01860</name>
</gene>
<feature type="domain" description="ABC3 transporter permease C-terminal" evidence="7">
    <location>
        <begin position="225"/>
        <end position="349"/>
    </location>
</feature>
<dbReference type="Pfam" id="PF02687">
    <property type="entry name" value="FtsX"/>
    <property type="match status" value="2"/>
</dbReference>
<feature type="transmembrane region" description="Helical" evidence="6">
    <location>
        <begin position="266"/>
        <end position="297"/>
    </location>
</feature>
<feature type="domain" description="MacB-like periplasmic core" evidence="8">
    <location>
        <begin position="445"/>
        <end position="604"/>
    </location>
</feature>
<dbReference type="InterPro" id="IPR038766">
    <property type="entry name" value="Membrane_comp_ABC_pdt"/>
</dbReference>
<feature type="transmembrane region" description="Helical" evidence="6">
    <location>
        <begin position="321"/>
        <end position="346"/>
    </location>
</feature>
<feature type="domain" description="ABC3 transporter permease C-terminal" evidence="7">
    <location>
        <begin position="668"/>
        <end position="786"/>
    </location>
</feature>
<feature type="transmembrane region" description="Helical" evidence="6">
    <location>
        <begin position="665"/>
        <end position="686"/>
    </location>
</feature>
<dbReference type="InterPro" id="IPR025857">
    <property type="entry name" value="MacB_PCD"/>
</dbReference>
<evidence type="ECO:0000313" key="10">
    <source>
        <dbReference type="Proteomes" id="UP000318590"/>
    </source>
</evidence>
<accession>A0A547QAG1</accession>
<keyword evidence="10" id="KW-1185">Reference proteome</keyword>
<evidence type="ECO:0000256" key="1">
    <source>
        <dbReference type="ARBA" id="ARBA00004651"/>
    </source>
</evidence>
<evidence type="ECO:0000256" key="3">
    <source>
        <dbReference type="ARBA" id="ARBA00022692"/>
    </source>
</evidence>
<keyword evidence="4 6" id="KW-1133">Transmembrane helix</keyword>
<proteinExistence type="predicted"/>
<dbReference type="RefSeq" id="WP_142833138.1">
    <property type="nucleotide sequence ID" value="NZ_VFSV01000002.1"/>
</dbReference>
<dbReference type="OrthoDB" id="343744at2"/>
<dbReference type="PANTHER" id="PTHR30287">
    <property type="entry name" value="MEMBRANE COMPONENT OF PREDICTED ABC SUPERFAMILY METABOLITE UPTAKE TRANSPORTER"/>
    <property type="match status" value="1"/>
</dbReference>
<comment type="caution">
    <text evidence="9">The sequence shown here is derived from an EMBL/GenBank/DDBJ whole genome shotgun (WGS) entry which is preliminary data.</text>
</comment>
<organism evidence="9 10">
    <name type="scientific">Palleronia caenipelagi</name>
    <dbReference type="NCBI Taxonomy" id="2489174"/>
    <lineage>
        <taxon>Bacteria</taxon>
        <taxon>Pseudomonadati</taxon>
        <taxon>Pseudomonadota</taxon>
        <taxon>Alphaproteobacteria</taxon>
        <taxon>Rhodobacterales</taxon>
        <taxon>Roseobacteraceae</taxon>
        <taxon>Palleronia</taxon>
    </lineage>
</organism>
<feature type="transmembrane region" description="Helical" evidence="6">
    <location>
        <begin position="393"/>
        <end position="420"/>
    </location>
</feature>
<evidence type="ECO:0000256" key="2">
    <source>
        <dbReference type="ARBA" id="ARBA00022475"/>
    </source>
</evidence>
<keyword evidence="2" id="KW-1003">Cell membrane</keyword>
<evidence type="ECO:0000256" key="5">
    <source>
        <dbReference type="ARBA" id="ARBA00023136"/>
    </source>
</evidence>
<feature type="transmembrane region" description="Helical" evidence="6">
    <location>
        <begin position="440"/>
        <end position="460"/>
    </location>
</feature>
<feature type="transmembrane region" description="Helical" evidence="6">
    <location>
        <begin position="223"/>
        <end position="246"/>
    </location>
</feature>
<dbReference type="AlphaFoldDB" id="A0A547QAG1"/>
<dbReference type="Pfam" id="PF12704">
    <property type="entry name" value="MacB_PCD"/>
    <property type="match status" value="1"/>
</dbReference>
<dbReference type="PANTHER" id="PTHR30287:SF2">
    <property type="entry name" value="BLL1001 PROTEIN"/>
    <property type="match status" value="1"/>
</dbReference>
<feature type="transmembrane region" description="Helical" evidence="6">
    <location>
        <begin position="367"/>
        <end position="387"/>
    </location>
</feature>
<keyword evidence="3 6" id="KW-0812">Transmembrane</keyword>
<name>A0A547QAG1_9RHOB</name>
<comment type="subcellular location">
    <subcellularLocation>
        <location evidence="1">Cell membrane</location>
        <topology evidence="1">Multi-pass membrane protein</topology>
    </subcellularLocation>
</comment>
<dbReference type="GO" id="GO:0005886">
    <property type="term" value="C:plasma membrane"/>
    <property type="evidence" value="ECO:0007669"/>
    <property type="project" value="UniProtKB-SubCell"/>
</dbReference>
<feature type="transmembrane region" description="Helical" evidence="6">
    <location>
        <begin position="759"/>
        <end position="779"/>
    </location>
</feature>
<evidence type="ECO:0000313" key="9">
    <source>
        <dbReference type="EMBL" id="TRD23349.1"/>
    </source>
</evidence>
<reference evidence="9 10" key="1">
    <citation type="submission" date="2019-06" db="EMBL/GenBank/DDBJ databases">
        <title>Paenimaribius caenipelagi gen. nov., sp. nov., isolated from a tidal flat.</title>
        <authorList>
            <person name="Yoon J.-H."/>
        </authorList>
    </citation>
    <scope>NUCLEOTIDE SEQUENCE [LARGE SCALE GENOMIC DNA]</scope>
    <source>
        <strain evidence="9 10">JBTF-M29</strain>
    </source>
</reference>
<protein>
    <submittedName>
        <fullName evidence="9">FtsX-like permease family protein</fullName>
    </submittedName>
</protein>
<sequence>MRAGLSALLSHWRRHPIQLLTLIIGLATATALWSGVQAINAEARASYAAASATLGDNARPYLTSGGPIPHATYIALRRAGHQVTPLTEGTLDTEAGPLRILGLDPFTQAPGETFLDGLEPGDTSFLAPPGQLLVAPQTVRALEGSALPPRMAVEGVAPDQAVADIAIAQGLLNRPGEIDRLIITGPASLTAPPISDIAPGLRLTDPSDEVDTARLTDSFHLNLTAFGLLSFAVGLFIVRGAIGLAFEQRRPVFRTLRALGLSRSVLIGLLSVELLILALLAGAIGVALGWLIAALLLPDVAATLRGLYGAEVGGSLTLKPVWWVSGLGIAVLGTGIAALASLWQTARMPLLAPARPRAWALASERAMLGQALAALACGAVALVAWALGGSLLAGFVMLGGMLLGAALALPLILHRVLGLLSHTSRGPRSEWFWGDARQQLPGLTLALMALLLALSANIGVGTMVSSFRLTFIGWLDQRLAAELYIRAETDTQAREIEAMISDRVDAILPIRSAPTTLGGQPGEVYGVADHATYRDHWPLIARSPGVWDTVAAGAAVLINEQLARRADLWPGDQVKIGDWDAPIGGVYSDYGNPQPQAMIGLNRFAQMFPEAPDLRFGVRMPPEGIAALRREILDRFVLPADQISDQRAIKDLSLGIFERTFTVTAALNVLTLGVAGLAILTSLLTISTMRQPQIAPVWALGMTRRQLAALDLARAALLALLTFGLALPVGLALSWVLLAVINVEAFGWRLPLHLFPRDWLALGALAVVAALIAALLPALRLSRIPPSELLKVFANER</sequence>
<dbReference type="EMBL" id="VFSV01000002">
    <property type="protein sequence ID" value="TRD23349.1"/>
    <property type="molecule type" value="Genomic_DNA"/>
</dbReference>
<evidence type="ECO:0000259" key="8">
    <source>
        <dbReference type="Pfam" id="PF12704"/>
    </source>
</evidence>
<dbReference type="InterPro" id="IPR003838">
    <property type="entry name" value="ABC3_permease_C"/>
</dbReference>